<sequence>MDNKWNKLQEIADESNGIIKTSQIEEEGLSRTILKKYVDDHLLVRESQGIYTLNNAMKDEYKVLQARSQRMVFSYGTALYLHGMSDRVPHIIDVTVPQGYNASRIKRENSNVRFHYVGNELWDMGLVAVNTPLGNSVIVYDKERCICDLIHSKRNIDKQLYTQAIKEYFGGNYNLRKIIKYSKRFGIEEIVRSYLEVLS</sequence>
<dbReference type="EMBL" id="SNXO01000052">
    <property type="protein sequence ID" value="TDP47702.1"/>
    <property type="molecule type" value="Genomic_DNA"/>
</dbReference>
<organism evidence="1 2">
    <name type="scientific">Aminicella lysinilytica</name>
    <dbReference type="NCBI Taxonomy" id="433323"/>
    <lineage>
        <taxon>Bacteria</taxon>
        <taxon>Bacillati</taxon>
        <taxon>Bacillota</taxon>
        <taxon>Clostridia</taxon>
        <taxon>Peptostreptococcales</taxon>
        <taxon>Anaerovoracaceae</taxon>
        <taxon>Aminicella</taxon>
    </lineage>
</organism>
<dbReference type="Proteomes" id="UP000295500">
    <property type="component" value="Unassembled WGS sequence"/>
</dbReference>
<dbReference type="RefSeq" id="WP_133529259.1">
    <property type="nucleotide sequence ID" value="NZ_SNXO01000052.1"/>
</dbReference>
<accession>A0A4R6PYY3</accession>
<dbReference type="AlphaFoldDB" id="A0A4R6PYY3"/>
<dbReference type="OrthoDB" id="9801429at2"/>
<evidence type="ECO:0000313" key="2">
    <source>
        <dbReference type="Proteomes" id="UP000295500"/>
    </source>
</evidence>
<evidence type="ECO:0000313" key="1">
    <source>
        <dbReference type="EMBL" id="TDP47702.1"/>
    </source>
</evidence>
<reference evidence="1 2" key="1">
    <citation type="submission" date="2019-03" db="EMBL/GenBank/DDBJ databases">
        <title>Genomic Encyclopedia of Type Strains, Phase IV (KMG-IV): sequencing the most valuable type-strain genomes for metagenomic binning, comparative biology and taxonomic classification.</title>
        <authorList>
            <person name="Goeker M."/>
        </authorList>
    </citation>
    <scope>NUCLEOTIDE SEQUENCE [LARGE SCALE GENOMIC DNA]</scope>
    <source>
        <strain evidence="1 2">DSM 28287</strain>
    </source>
</reference>
<comment type="caution">
    <text evidence="1">The sequence shown here is derived from an EMBL/GenBank/DDBJ whole genome shotgun (WGS) entry which is preliminary data.</text>
</comment>
<gene>
    <name evidence="1" type="ORF">EV211_1525</name>
</gene>
<proteinExistence type="predicted"/>
<protein>
    <submittedName>
        <fullName evidence="1">Putative AbiEi antitoxin of type IV toxin-antitoxin system</fullName>
    </submittedName>
</protein>
<name>A0A4R6PYY3_9FIRM</name>
<keyword evidence="2" id="KW-1185">Reference proteome</keyword>